<keyword evidence="3" id="KW-0145">Chemotaxis</keyword>
<dbReference type="EMBL" id="JAQIFT010000061">
    <property type="protein sequence ID" value="MDA3733191.1"/>
    <property type="molecule type" value="Genomic_DNA"/>
</dbReference>
<sequence>MRKIKSLGVRISIYIILITSVLMLIFGVSIGSYFKKQVIALKTDKLQTIAEDVTVEVNDYFQDYLQLLTPFTYNPMFSEMLSESSSHEALSNHPNYEAIIGTMNELQKNEDVVMAAWFYDIDADILLNHQGQAPAKGYKASERLWYGPIMKEGKDVALTPPYVDTFTGEYIVSLAKPIKVNNQIVGITGMNIKIDTIIDIAKSIQVGETGYLTILTADDTVFYHENAEYILQPISEIGVDANLLNLVQSNIKGITEYTNSSDVLYGALDICELNGWKVIASLPSSEFLREVNLMINVIIVGLVTILVVTGIAIFLCVQKQMQALKLLGTYCMQLAKGDFTFTIADQLCVRVDELGMLANNFMTMKSNVSTLINQVNESGVEVNQSSQELLENLTQMARVAEDLAGGVANIAEGATTQAHQIQSGLEKTNLLADNIQHNIANINSLDESTQAVDTAVTDGQHILNELIQNTGFIQEATSQVQSSIESINTYSHKIEEMNETIGTIAHQTNLLALNAAIEAARAGEAGSGFAVVASQIKKLAEQSAASSQEINQVVSDIQSLIVSAVEQVQTCSNTVMDQVKHVDHTRGQYNTIKSSVLTTQNNLGDLEQTAKVMNENKDEMLRLLTALSQIAEEYAASTEESSANVEEQSATIENLTEECRKLATLSDELLASLTQFKL</sequence>
<comment type="similarity">
    <text evidence="8">Belongs to the methyl-accepting chemotaxis (MCP) protein family.</text>
</comment>
<dbReference type="Pfam" id="PF00015">
    <property type="entry name" value="MCPsignal"/>
    <property type="match status" value="1"/>
</dbReference>
<evidence type="ECO:0000256" key="2">
    <source>
        <dbReference type="ARBA" id="ARBA00022475"/>
    </source>
</evidence>
<protein>
    <submittedName>
        <fullName evidence="14">Methyl-accepting chemotaxis protein</fullName>
    </submittedName>
</protein>
<dbReference type="PANTHER" id="PTHR32089:SF112">
    <property type="entry name" value="LYSOZYME-LIKE PROTEIN-RELATED"/>
    <property type="match status" value="1"/>
</dbReference>
<dbReference type="GO" id="GO:0006935">
    <property type="term" value="P:chemotaxis"/>
    <property type="evidence" value="ECO:0007669"/>
    <property type="project" value="UniProtKB-KW"/>
</dbReference>
<gene>
    <name evidence="14" type="ORF">PBV87_17070</name>
</gene>
<comment type="subcellular location">
    <subcellularLocation>
        <location evidence="1">Cell membrane</location>
        <topology evidence="1">Multi-pass membrane protein</topology>
    </subcellularLocation>
</comment>
<dbReference type="Pfam" id="PF02743">
    <property type="entry name" value="dCache_1"/>
    <property type="match status" value="1"/>
</dbReference>
<dbReference type="InterPro" id="IPR029151">
    <property type="entry name" value="Sensor-like_sf"/>
</dbReference>
<name>A0AA42DQQ6_9FIRM</name>
<feature type="coiled-coil region" evidence="10">
    <location>
        <begin position="603"/>
        <end position="672"/>
    </location>
</feature>
<evidence type="ECO:0000256" key="5">
    <source>
        <dbReference type="ARBA" id="ARBA00022989"/>
    </source>
</evidence>
<organism evidence="14 15">
    <name type="scientific">Holtiella tumoricola</name>
    <dbReference type="NCBI Taxonomy" id="3018743"/>
    <lineage>
        <taxon>Bacteria</taxon>
        <taxon>Bacillati</taxon>
        <taxon>Bacillota</taxon>
        <taxon>Clostridia</taxon>
        <taxon>Lachnospirales</taxon>
        <taxon>Cellulosilyticaceae</taxon>
        <taxon>Holtiella</taxon>
    </lineage>
</organism>
<feature type="transmembrane region" description="Helical" evidence="11">
    <location>
        <begin position="293"/>
        <end position="317"/>
    </location>
</feature>
<dbReference type="SUPFAM" id="SSF103190">
    <property type="entry name" value="Sensory domain-like"/>
    <property type="match status" value="1"/>
</dbReference>
<keyword evidence="7 9" id="KW-0807">Transducer</keyword>
<evidence type="ECO:0000256" key="10">
    <source>
        <dbReference type="SAM" id="Coils"/>
    </source>
</evidence>
<dbReference type="AlphaFoldDB" id="A0AA42DQQ6"/>
<evidence type="ECO:0000256" key="4">
    <source>
        <dbReference type="ARBA" id="ARBA00022692"/>
    </source>
</evidence>
<evidence type="ECO:0000259" key="13">
    <source>
        <dbReference type="PROSITE" id="PS50885"/>
    </source>
</evidence>
<proteinExistence type="inferred from homology"/>
<evidence type="ECO:0000259" key="12">
    <source>
        <dbReference type="PROSITE" id="PS50111"/>
    </source>
</evidence>
<keyword evidence="6 11" id="KW-0472">Membrane</keyword>
<evidence type="ECO:0000256" key="8">
    <source>
        <dbReference type="ARBA" id="ARBA00029447"/>
    </source>
</evidence>
<dbReference type="CDD" id="cd12912">
    <property type="entry name" value="PDC2_MCP_like"/>
    <property type="match status" value="1"/>
</dbReference>
<dbReference type="PANTHER" id="PTHR32089">
    <property type="entry name" value="METHYL-ACCEPTING CHEMOTAXIS PROTEIN MCPB"/>
    <property type="match status" value="1"/>
</dbReference>
<dbReference type="InterPro" id="IPR004089">
    <property type="entry name" value="MCPsignal_dom"/>
</dbReference>
<dbReference type="GO" id="GO:0005886">
    <property type="term" value="C:plasma membrane"/>
    <property type="evidence" value="ECO:0007669"/>
    <property type="project" value="UniProtKB-SubCell"/>
</dbReference>
<comment type="caution">
    <text evidence="14">The sequence shown here is derived from an EMBL/GenBank/DDBJ whole genome shotgun (WGS) entry which is preliminary data.</text>
</comment>
<evidence type="ECO:0000313" key="15">
    <source>
        <dbReference type="Proteomes" id="UP001169242"/>
    </source>
</evidence>
<dbReference type="PROSITE" id="PS50111">
    <property type="entry name" value="CHEMOTAXIS_TRANSDUC_2"/>
    <property type="match status" value="1"/>
</dbReference>
<dbReference type="InterPro" id="IPR033479">
    <property type="entry name" value="dCache_1"/>
</dbReference>
<evidence type="ECO:0000256" key="7">
    <source>
        <dbReference type="ARBA" id="ARBA00023224"/>
    </source>
</evidence>
<dbReference type="RefSeq" id="WP_271013078.1">
    <property type="nucleotide sequence ID" value="NZ_JAQIFT010000061.1"/>
</dbReference>
<feature type="domain" description="HAMP" evidence="13">
    <location>
        <begin position="318"/>
        <end position="373"/>
    </location>
</feature>
<dbReference type="Proteomes" id="UP001169242">
    <property type="component" value="Unassembled WGS sequence"/>
</dbReference>
<keyword evidence="2" id="KW-1003">Cell membrane</keyword>
<keyword evidence="5 11" id="KW-1133">Transmembrane helix</keyword>
<reference evidence="14" key="1">
    <citation type="journal article" date="2023" name="Int. J. Syst. Evol. Microbiol.">
        <title>&lt;i&gt;Holtiella tumoricola&lt;/i&gt; gen. nov. sp. nov., isolated from a human clinical sample.</title>
        <authorList>
            <person name="Allen-Vercoe E."/>
            <person name="Daigneault M.C."/>
            <person name="Vancuren S.J."/>
            <person name="Cochrane K."/>
            <person name="O'Neal L.L."/>
            <person name="Sankaranarayanan K."/>
            <person name="Lawson P.A."/>
        </authorList>
    </citation>
    <scope>NUCLEOTIDE SEQUENCE</scope>
    <source>
        <strain evidence="14">CC70A</strain>
    </source>
</reference>
<accession>A0AA42DQQ6</accession>
<dbReference type="Gene3D" id="1.10.287.950">
    <property type="entry name" value="Methyl-accepting chemotaxis protein"/>
    <property type="match status" value="1"/>
</dbReference>
<evidence type="ECO:0000256" key="9">
    <source>
        <dbReference type="PROSITE-ProRule" id="PRU00284"/>
    </source>
</evidence>
<dbReference type="CDD" id="cd12913">
    <property type="entry name" value="PDC1_MCP_like"/>
    <property type="match status" value="1"/>
</dbReference>
<dbReference type="PROSITE" id="PS50885">
    <property type="entry name" value="HAMP"/>
    <property type="match status" value="1"/>
</dbReference>
<evidence type="ECO:0000256" key="3">
    <source>
        <dbReference type="ARBA" id="ARBA00022500"/>
    </source>
</evidence>
<evidence type="ECO:0000313" key="14">
    <source>
        <dbReference type="EMBL" id="MDA3733191.1"/>
    </source>
</evidence>
<dbReference type="GO" id="GO:0007165">
    <property type="term" value="P:signal transduction"/>
    <property type="evidence" value="ECO:0007669"/>
    <property type="project" value="UniProtKB-KW"/>
</dbReference>
<evidence type="ECO:0000256" key="6">
    <source>
        <dbReference type="ARBA" id="ARBA00023136"/>
    </source>
</evidence>
<evidence type="ECO:0000256" key="11">
    <source>
        <dbReference type="SAM" id="Phobius"/>
    </source>
</evidence>
<dbReference type="SUPFAM" id="SSF58104">
    <property type="entry name" value="Methyl-accepting chemotaxis protein (MCP) signaling domain"/>
    <property type="match status" value="1"/>
</dbReference>
<keyword evidence="4 11" id="KW-0812">Transmembrane</keyword>
<feature type="domain" description="Methyl-accepting transducer" evidence="12">
    <location>
        <begin position="392"/>
        <end position="649"/>
    </location>
</feature>
<dbReference type="Gene3D" id="3.30.450.20">
    <property type="entry name" value="PAS domain"/>
    <property type="match status" value="2"/>
</dbReference>
<evidence type="ECO:0000256" key="1">
    <source>
        <dbReference type="ARBA" id="ARBA00004651"/>
    </source>
</evidence>
<feature type="transmembrane region" description="Helical" evidence="11">
    <location>
        <begin position="12"/>
        <end position="34"/>
    </location>
</feature>
<keyword evidence="10" id="KW-0175">Coiled coil</keyword>
<keyword evidence="15" id="KW-1185">Reference proteome</keyword>
<dbReference type="InterPro" id="IPR003660">
    <property type="entry name" value="HAMP_dom"/>
</dbReference>
<dbReference type="SMART" id="SM00283">
    <property type="entry name" value="MA"/>
    <property type="match status" value="1"/>
</dbReference>